<dbReference type="SUPFAM" id="SSF53474">
    <property type="entry name" value="alpha/beta-Hydrolases"/>
    <property type="match status" value="1"/>
</dbReference>
<dbReference type="InterPro" id="IPR001375">
    <property type="entry name" value="Peptidase_S9_cat"/>
</dbReference>
<dbReference type="EC" id="3.4.21.83" evidence="7"/>
<protein>
    <submittedName>
        <fullName evidence="7">Protease 2</fullName>
        <ecNumber evidence="7">3.4.21.83</ecNumber>
    </submittedName>
</protein>
<dbReference type="PRINTS" id="PR00862">
    <property type="entry name" value="PROLIGOPTASE"/>
</dbReference>
<keyword evidence="4" id="KW-0720">Serine protease</keyword>
<gene>
    <name evidence="7" type="primary">ptrB</name>
    <name evidence="7" type="ORF">H6P87_00388</name>
</gene>
<comment type="similarity">
    <text evidence="1">Belongs to the peptidase S9A family.</text>
</comment>
<keyword evidence="3 7" id="KW-0378">Hydrolase</keyword>
<dbReference type="InterPro" id="IPR051543">
    <property type="entry name" value="Serine_Peptidase_S9A"/>
</dbReference>
<dbReference type="Gene3D" id="3.40.50.1820">
    <property type="entry name" value="alpha/beta hydrolase"/>
    <property type="match status" value="1"/>
</dbReference>
<dbReference type="InterPro" id="IPR023302">
    <property type="entry name" value="Pept_S9A_N"/>
</dbReference>
<dbReference type="PANTHER" id="PTHR11757">
    <property type="entry name" value="PROTEASE FAMILY S9A OLIGOPEPTIDASE"/>
    <property type="match status" value="1"/>
</dbReference>
<evidence type="ECO:0000256" key="1">
    <source>
        <dbReference type="ARBA" id="ARBA00005228"/>
    </source>
</evidence>
<name>A0A9E6SQ66_9RICK</name>
<dbReference type="RefSeq" id="WP_202069824.1">
    <property type="nucleotide sequence ID" value="NZ_CP060138.2"/>
</dbReference>
<dbReference type="InterPro" id="IPR002470">
    <property type="entry name" value="Peptidase_S9A"/>
</dbReference>
<dbReference type="Pfam" id="PF00326">
    <property type="entry name" value="Peptidase_S9"/>
    <property type="match status" value="1"/>
</dbReference>
<evidence type="ECO:0000256" key="3">
    <source>
        <dbReference type="ARBA" id="ARBA00022801"/>
    </source>
</evidence>
<evidence type="ECO:0000259" key="6">
    <source>
        <dbReference type="Pfam" id="PF02897"/>
    </source>
</evidence>
<dbReference type="SUPFAM" id="SSF50993">
    <property type="entry name" value="Peptidase/esterase 'gauge' domain"/>
    <property type="match status" value="1"/>
</dbReference>
<evidence type="ECO:0000313" key="8">
    <source>
        <dbReference type="Proteomes" id="UP000595296"/>
    </source>
</evidence>
<dbReference type="Proteomes" id="UP000595296">
    <property type="component" value="Chromosome"/>
</dbReference>
<accession>A0A9E6SQ66</accession>
<feature type="domain" description="Peptidase S9 prolyl oligopeptidase catalytic" evidence="5">
    <location>
        <begin position="467"/>
        <end position="680"/>
    </location>
</feature>
<feature type="domain" description="Peptidase S9A N-terminal" evidence="6">
    <location>
        <begin position="3"/>
        <end position="407"/>
    </location>
</feature>
<evidence type="ECO:0000313" key="7">
    <source>
        <dbReference type="EMBL" id="QQV74846.1"/>
    </source>
</evidence>
<proteinExistence type="inferred from homology"/>
<dbReference type="PANTHER" id="PTHR11757:SF19">
    <property type="entry name" value="PROLYL ENDOPEPTIDASE-LIKE"/>
    <property type="match status" value="1"/>
</dbReference>
<evidence type="ECO:0000256" key="2">
    <source>
        <dbReference type="ARBA" id="ARBA00022670"/>
    </source>
</evidence>
<dbReference type="GO" id="GO:0004252">
    <property type="term" value="F:serine-type endopeptidase activity"/>
    <property type="evidence" value="ECO:0007669"/>
    <property type="project" value="UniProtKB-EC"/>
</dbReference>
<dbReference type="InterPro" id="IPR029058">
    <property type="entry name" value="AB_hydrolase_fold"/>
</dbReference>
<dbReference type="EMBL" id="CP060138">
    <property type="protein sequence ID" value="QQV74846.1"/>
    <property type="molecule type" value="Genomic_DNA"/>
</dbReference>
<dbReference type="Pfam" id="PF02897">
    <property type="entry name" value="Peptidase_S9_N"/>
    <property type="match status" value="1"/>
</dbReference>
<dbReference type="Gene3D" id="2.130.10.120">
    <property type="entry name" value="Prolyl oligopeptidase, N-terminal domain"/>
    <property type="match status" value="1"/>
</dbReference>
<evidence type="ECO:0000256" key="4">
    <source>
        <dbReference type="ARBA" id="ARBA00022825"/>
    </source>
</evidence>
<keyword evidence="8" id="KW-1185">Reference proteome</keyword>
<evidence type="ECO:0000259" key="5">
    <source>
        <dbReference type="Pfam" id="PF00326"/>
    </source>
</evidence>
<sequence>MKPPIANKQNYSFEAHGQTINDDYQWLRDPKWPNVEDSKILDYLKAENKYTENFFNDLQNDKEKIFEELKGRIKLDDESVYVKKKDYYYYHRVEGDKNYPIYCRKHNSMEAHEEIILDVNFLTPNGGFTDVAKVAMSPNQNLMAYSVNFTGNEKYNIKIYNLKEQKYLADEVKEVAPSIIWHEQLNGFFYITINENQRWDKVMFHRLGEDVTQDKLIFEVKNPLHFISCEKSASSKYIFINSGDYNGNEIYVISMQDDNFTPKLVRAAENKIFYEIEYNSDYFYIKTNYKAQNFHLVKLPINNFENANWDDIYIKEEQDKYLKSFDVTSNYLILNYRDQGLPLIKIKQFKDLQEKIINFPDESFQASSFSTNFEEDDIRINYSSLARPNTTYNYDFDSDKLTILKSQEIPSGFNPEEYKVERIFADNGDVKVPITLFYKKSLFKKDGSNPLYLMGYGAYGIAMPVNFRNMAVTLADRGFIYAVAHIRGGDDLGHDWYEAAKFLTKKRTFEDFIACSRALINKQYTSNNNIVIMGGSAGGMLIGYVLNEKPELYKLAVAHVPFVDVLNTMLDESLPLTLLEYNEWGNPKEKEYFEYIKSYSPYDNVKAQNYPALFITCGISDPRVGYWEPTKWVAKLRELKTDNNPLLLKTNMDTGHKGSAGRFDYLKEMADELVFIFSVFDILV</sequence>
<dbReference type="GO" id="GO:0006508">
    <property type="term" value="P:proteolysis"/>
    <property type="evidence" value="ECO:0007669"/>
    <property type="project" value="UniProtKB-KW"/>
</dbReference>
<organism evidence="7 8">
    <name type="scientific">Rickettsia tillamookensis</name>
    <dbReference type="NCBI Taxonomy" id="2761623"/>
    <lineage>
        <taxon>Bacteria</taxon>
        <taxon>Pseudomonadati</taxon>
        <taxon>Pseudomonadota</taxon>
        <taxon>Alphaproteobacteria</taxon>
        <taxon>Rickettsiales</taxon>
        <taxon>Rickettsiaceae</taxon>
        <taxon>Rickettsieae</taxon>
        <taxon>Rickettsia</taxon>
        <taxon>spotted fever group</taxon>
    </lineage>
</organism>
<reference evidence="7 8" key="1">
    <citation type="journal article" date="2021" name="Int. J. Syst. Evol. Microbiol.">
        <title>Characterization of a novel transitional group Rickettsia species (Rickettsia tillamookensis sp. nov.) from the western black-legged tick, Ixodes pacificus.</title>
        <authorList>
            <person name="Gauthier D.T."/>
            <person name="Karpathy S.E."/>
            <person name="Grizzard S.L."/>
            <person name="Batra D."/>
            <person name="Rowe L.A."/>
            <person name="Paddock C.D."/>
        </authorList>
    </citation>
    <scope>NUCLEOTIDE SEQUENCE [LARGE SCALE GENOMIC DNA]</scope>
    <source>
        <strain evidence="7 8">Tillamook 23</strain>
    </source>
</reference>
<keyword evidence="2 7" id="KW-0645">Protease</keyword>